<accession>A0A4P9WLX2</accession>
<feature type="region of interest" description="Disordered" evidence="2">
    <location>
        <begin position="922"/>
        <end position="943"/>
    </location>
</feature>
<dbReference type="OrthoDB" id="196547at2759"/>
<dbReference type="SUPFAM" id="SSF48097">
    <property type="entry name" value="Regulator of G-protein signaling, RGS"/>
    <property type="match status" value="3"/>
</dbReference>
<evidence type="ECO:0000313" key="6">
    <source>
        <dbReference type="Proteomes" id="UP000269721"/>
    </source>
</evidence>
<dbReference type="GO" id="GO:0035556">
    <property type="term" value="P:intracellular signal transduction"/>
    <property type="evidence" value="ECO:0007669"/>
    <property type="project" value="InterPro"/>
</dbReference>
<feature type="region of interest" description="Disordered" evidence="2">
    <location>
        <begin position="146"/>
        <end position="180"/>
    </location>
</feature>
<feature type="domain" description="RGS" evidence="3">
    <location>
        <begin position="412"/>
        <end position="592"/>
    </location>
</feature>
<feature type="domain" description="RGS" evidence="3">
    <location>
        <begin position="740"/>
        <end position="894"/>
    </location>
</feature>
<feature type="region of interest" description="Disordered" evidence="2">
    <location>
        <begin position="1199"/>
        <end position="1224"/>
    </location>
</feature>
<dbReference type="PANTHER" id="PTHR10845:SF192">
    <property type="entry name" value="DOUBLE HIT, ISOFORM B"/>
    <property type="match status" value="1"/>
</dbReference>
<dbReference type="PROSITE" id="PS50132">
    <property type="entry name" value="RGS"/>
    <property type="match status" value="3"/>
</dbReference>
<dbReference type="GO" id="GO:0009968">
    <property type="term" value="P:negative regulation of signal transduction"/>
    <property type="evidence" value="ECO:0007669"/>
    <property type="project" value="UniProtKB-KW"/>
</dbReference>
<dbReference type="SMART" id="SM00049">
    <property type="entry name" value="DEP"/>
    <property type="match status" value="1"/>
</dbReference>
<dbReference type="Pfam" id="PF00610">
    <property type="entry name" value="DEP"/>
    <property type="match status" value="1"/>
</dbReference>
<sequence>MVLSQFANFTGVLPLESNKIGFKTFRSSFSGETAIANAMLFFSCQRNAAIEGITKYLEANLIAQCGSKSDQEKFKPKSLYVISAKGYAVVADIRGDRIPNTSSAVARTDSELFYLERSASGALTFRPEVMAPLFKRFSGEKPLVWTPELEKGEKDRDSGDGGDQVLNRSESSSSMPDSDEACNSIIVKDRAHHRKPYSNTFYGPDAVNWILRHSSVISRDEAIALSSQFVALGWVTSISEPGEPGIKDIKNTLYHLTSAGAKLAGWTGEKSGSSSPGVFRARKGAADDRFRAQGSLPGKTTHISTENLAKFDNFLRKSSERLHGSDMGSESCGRPQGFIDPTAGDESFARTTASTERKRASTIGGPLPVDAFKVASSSTTYPLVMFDRRRSSLGDEGSRSAAPEMKETNAMKMSTIFALPDLRNPFRAYLASMYCEENFGFWADAERFRIAYDGDDVDHVLITESQFKATATAGSHDDPLLIPHAIAIYLKYIVTDAPFEVNIGSNLKRQIGEVMEIAKPFFGMIDVKSFRMESTIDPDTLLMPGIKLDSFPTNLAKFGPMMFAPVEAHIFRLMAGDSVPKFIRTEIYQQTAAKLTREGILPLRAVMQVVSTTDLRAVGEGGNCGIPLARSSSTSSVASTSEGRRKSMILPVVSPEVVGTARPQSSVAPKGQRSGRGSVSHAISELGSSIVSQMGGEGVEAVIRVRKRAATVGAVPAPAPAVTSERTSTVSMSENSRQAQLSRKLLDPLFRVDFMKFLEATHCEENFHFWLDVECFKKAYIPDEIEAKPSPLLIPHALAIHLKYISSRALMEINVHQLMKAKTTKCMEEALHLESRINAKIVFSKESINPTKLVIPGTPPGTFPAALPGFSANMFSTIEQQVFELMASDSLPKYNAWVTSGKPLLAQNSKMDLGTEAPVKGKAQGFIDSPSSSIESPATRRRAKTVGSKTIDPGFRPVSATSRLASIVASTPLDLEAGAGWDTLKESNTHKLSTIIATSDLFDPFCEFLASTYCIDNLNFYVDAERFRVAYGGDTLDYSSTAESQFKPTAQAGVGRDPMLIPHAIGIYLKYIAADAPCEINIGSNLKRQIGDVMEIAIGYAGFIDVGSFSSERPISTQSLLMPGIRSDMFPPHLNNFGAMMFAPVEAHIFRLMAGDLVPKFVKTDIYHEVMNRLWKSGTLPSKTTRKSLSLSVAASLDAAVTPSNSGAKTLPSAITDRPQQSAQ</sequence>
<evidence type="ECO:0000313" key="5">
    <source>
        <dbReference type="EMBL" id="RKO93195.1"/>
    </source>
</evidence>
<dbReference type="InterPro" id="IPR036390">
    <property type="entry name" value="WH_DNA-bd_sf"/>
</dbReference>
<feature type="compositionally biased region" description="Basic and acidic residues" evidence="2">
    <location>
        <begin position="148"/>
        <end position="159"/>
    </location>
</feature>
<evidence type="ECO:0000259" key="4">
    <source>
        <dbReference type="PROSITE" id="PS50186"/>
    </source>
</evidence>
<feature type="domain" description="RGS" evidence="3">
    <location>
        <begin position="991"/>
        <end position="1171"/>
    </location>
</feature>
<name>A0A4P9WLX2_9FUNG</name>
<protein>
    <submittedName>
        <fullName evidence="5">RGS domain-containing protein</fullName>
    </submittedName>
</protein>
<dbReference type="InterPro" id="IPR016137">
    <property type="entry name" value="RGS"/>
</dbReference>
<dbReference type="EMBL" id="KZ994337">
    <property type="protein sequence ID" value="RKO93195.1"/>
    <property type="molecule type" value="Genomic_DNA"/>
</dbReference>
<reference evidence="6" key="1">
    <citation type="journal article" date="2018" name="Nat. Microbiol.">
        <title>Leveraging single-cell genomics to expand the fungal tree of life.</title>
        <authorList>
            <person name="Ahrendt S.R."/>
            <person name="Quandt C.A."/>
            <person name="Ciobanu D."/>
            <person name="Clum A."/>
            <person name="Salamov A."/>
            <person name="Andreopoulos B."/>
            <person name="Cheng J.F."/>
            <person name="Woyke T."/>
            <person name="Pelin A."/>
            <person name="Henrissat B."/>
            <person name="Reynolds N.K."/>
            <person name="Benny G.L."/>
            <person name="Smith M.E."/>
            <person name="James T.Y."/>
            <person name="Grigoriev I.V."/>
        </authorList>
    </citation>
    <scope>NUCLEOTIDE SEQUENCE [LARGE SCALE GENOMIC DNA]</scope>
</reference>
<dbReference type="AlphaFoldDB" id="A0A4P9WLX2"/>
<dbReference type="CDD" id="cd04371">
    <property type="entry name" value="DEP"/>
    <property type="match status" value="1"/>
</dbReference>
<dbReference type="Gene3D" id="1.10.167.10">
    <property type="entry name" value="Regulator of G-protein Signalling 4, domain 2"/>
    <property type="match status" value="3"/>
</dbReference>
<gene>
    <name evidence="5" type="ORF">BDK51DRAFT_30244</name>
</gene>
<feature type="region of interest" description="Disordered" evidence="2">
    <location>
        <begin position="322"/>
        <end position="362"/>
    </location>
</feature>
<feature type="domain" description="DEP" evidence="4">
    <location>
        <begin position="181"/>
        <end position="258"/>
    </location>
</feature>
<dbReference type="InterPro" id="IPR036305">
    <property type="entry name" value="RGS_sf"/>
</dbReference>
<proteinExistence type="predicted"/>
<dbReference type="PANTHER" id="PTHR10845">
    <property type="entry name" value="REGULATOR OF G PROTEIN SIGNALING"/>
    <property type="match status" value="1"/>
</dbReference>
<dbReference type="InterPro" id="IPR000591">
    <property type="entry name" value="DEP_dom"/>
</dbReference>
<evidence type="ECO:0000256" key="2">
    <source>
        <dbReference type="SAM" id="MobiDB-lite"/>
    </source>
</evidence>
<evidence type="ECO:0000256" key="1">
    <source>
        <dbReference type="ARBA" id="ARBA00022700"/>
    </source>
</evidence>
<dbReference type="InterPro" id="IPR044926">
    <property type="entry name" value="RGS_subdomain_2"/>
</dbReference>
<dbReference type="Pfam" id="PF00615">
    <property type="entry name" value="RGS"/>
    <property type="match status" value="3"/>
</dbReference>
<keyword evidence="6" id="KW-1185">Reference proteome</keyword>
<dbReference type="PROSITE" id="PS50186">
    <property type="entry name" value="DEP"/>
    <property type="match status" value="1"/>
</dbReference>
<dbReference type="Gene3D" id="1.10.10.10">
    <property type="entry name" value="Winged helix-like DNA-binding domain superfamily/Winged helix DNA-binding domain"/>
    <property type="match status" value="1"/>
</dbReference>
<evidence type="ECO:0000259" key="3">
    <source>
        <dbReference type="PROSITE" id="PS50132"/>
    </source>
</evidence>
<dbReference type="InterPro" id="IPR036388">
    <property type="entry name" value="WH-like_DNA-bd_sf"/>
</dbReference>
<dbReference type="Proteomes" id="UP000269721">
    <property type="component" value="Unassembled WGS sequence"/>
</dbReference>
<keyword evidence="1" id="KW-0734">Signal transduction inhibitor</keyword>
<dbReference type="SUPFAM" id="SSF46785">
    <property type="entry name" value="Winged helix' DNA-binding domain"/>
    <property type="match status" value="1"/>
</dbReference>
<organism evidence="5 6">
    <name type="scientific">Blyttiomyces helicus</name>
    <dbReference type="NCBI Taxonomy" id="388810"/>
    <lineage>
        <taxon>Eukaryota</taxon>
        <taxon>Fungi</taxon>
        <taxon>Fungi incertae sedis</taxon>
        <taxon>Chytridiomycota</taxon>
        <taxon>Chytridiomycota incertae sedis</taxon>
        <taxon>Chytridiomycetes</taxon>
        <taxon>Chytridiomycetes incertae sedis</taxon>
        <taxon>Blyttiomyces</taxon>
    </lineage>
</organism>
<dbReference type="SMART" id="SM00315">
    <property type="entry name" value="RGS"/>
    <property type="match status" value="3"/>
</dbReference>